<feature type="chain" id="PRO_5040464887" description="Reverse transcriptase Ty1/copia-type domain-containing protein" evidence="1">
    <location>
        <begin position="20"/>
        <end position="238"/>
    </location>
</feature>
<proteinExistence type="predicted"/>
<reference evidence="3" key="1">
    <citation type="submission" date="2021-03" db="EMBL/GenBank/DDBJ databases">
        <title>Draft genome sequence of rust myrtle Austropuccinia psidii MF-1, a brazilian biotype.</title>
        <authorList>
            <person name="Quecine M.C."/>
            <person name="Pachon D.M.R."/>
            <person name="Bonatelli M.L."/>
            <person name="Correr F.H."/>
            <person name="Franceschini L.M."/>
            <person name="Leite T.F."/>
            <person name="Margarido G.R.A."/>
            <person name="Almeida C.A."/>
            <person name="Ferrarezi J.A."/>
            <person name="Labate C.A."/>
        </authorList>
    </citation>
    <scope>NUCLEOTIDE SEQUENCE</scope>
    <source>
        <strain evidence="3">MF-1</strain>
    </source>
</reference>
<dbReference type="OrthoDB" id="3344688at2759"/>
<dbReference type="Pfam" id="PF07727">
    <property type="entry name" value="RVT_2"/>
    <property type="match status" value="1"/>
</dbReference>
<evidence type="ECO:0000313" key="3">
    <source>
        <dbReference type="EMBL" id="MBW0579850.1"/>
    </source>
</evidence>
<protein>
    <recommendedName>
        <fullName evidence="2">Reverse transcriptase Ty1/copia-type domain-containing protein</fullName>
    </recommendedName>
</protein>
<evidence type="ECO:0000259" key="2">
    <source>
        <dbReference type="Pfam" id="PF07727"/>
    </source>
</evidence>
<keyword evidence="1" id="KW-0732">Signal</keyword>
<organism evidence="3 4">
    <name type="scientific">Austropuccinia psidii MF-1</name>
    <dbReference type="NCBI Taxonomy" id="1389203"/>
    <lineage>
        <taxon>Eukaryota</taxon>
        <taxon>Fungi</taxon>
        <taxon>Dikarya</taxon>
        <taxon>Basidiomycota</taxon>
        <taxon>Pucciniomycotina</taxon>
        <taxon>Pucciniomycetes</taxon>
        <taxon>Pucciniales</taxon>
        <taxon>Sphaerophragmiaceae</taxon>
        <taxon>Austropuccinia</taxon>
    </lineage>
</organism>
<gene>
    <name evidence="3" type="ORF">O181_119565</name>
</gene>
<evidence type="ECO:0000313" key="4">
    <source>
        <dbReference type="Proteomes" id="UP000765509"/>
    </source>
</evidence>
<dbReference type="InterPro" id="IPR013103">
    <property type="entry name" value="RVT_2"/>
</dbReference>
<sequence>MSLCLLLATAALRGWRVASFNASGAYLYSPVEETVLIEPPVDFLPEIRGKALYGMQKAGRCWWKFLSGILNRMGFVATEVNQSLYILRNKEVVIAIWVHVDDGVIVSNFPDKISDFKSAICAELDIKLTDEVQQIVRLKWAIGEGEVAIAQQRLTDSILDAYPRPVLRPDSPLPTLPVGNLLPDEATLDPTPFQSVIGSLAYLVSGSRPDLAFAVNYLARHSMGPTATHWGLLDHVLG</sequence>
<dbReference type="AlphaFoldDB" id="A0A9Q3KII0"/>
<comment type="caution">
    <text evidence="3">The sequence shown here is derived from an EMBL/GenBank/DDBJ whole genome shotgun (WGS) entry which is preliminary data.</text>
</comment>
<evidence type="ECO:0000256" key="1">
    <source>
        <dbReference type="SAM" id="SignalP"/>
    </source>
</evidence>
<dbReference type="Proteomes" id="UP000765509">
    <property type="component" value="Unassembled WGS sequence"/>
</dbReference>
<feature type="domain" description="Reverse transcriptase Ty1/copia-type" evidence="2">
    <location>
        <begin position="3"/>
        <end position="160"/>
    </location>
</feature>
<accession>A0A9Q3KII0</accession>
<name>A0A9Q3KII0_9BASI</name>
<dbReference type="EMBL" id="AVOT02106084">
    <property type="protein sequence ID" value="MBW0579850.1"/>
    <property type="molecule type" value="Genomic_DNA"/>
</dbReference>
<keyword evidence="4" id="KW-1185">Reference proteome</keyword>
<feature type="signal peptide" evidence="1">
    <location>
        <begin position="1"/>
        <end position="19"/>
    </location>
</feature>